<dbReference type="Gene3D" id="2.60.40.10">
    <property type="entry name" value="Immunoglobulins"/>
    <property type="match status" value="1"/>
</dbReference>
<reference evidence="2 3" key="1">
    <citation type="submission" date="2019-03" db="EMBL/GenBank/DDBJ databases">
        <title>Flavobacterium LB-D12 sp. nov., isolated from arctic soil.</title>
        <authorList>
            <person name="Chaudhary D.K."/>
        </authorList>
    </citation>
    <scope>NUCLEOTIDE SEQUENCE [LARGE SCALE GENOMIC DNA]</scope>
    <source>
        <strain evidence="2 3">LB-D12</strain>
    </source>
</reference>
<evidence type="ECO:0000313" key="2">
    <source>
        <dbReference type="EMBL" id="TDE05791.1"/>
    </source>
</evidence>
<dbReference type="InterPro" id="IPR036116">
    <property type="entry name" value="FN3_sf"/>
</dbReference>
<dbReference type="RefSeq" id="WP_132065463.1">
    <property type="nucleotide sequence ID" value="NZ_SMFN01000005.1"/>
</dbReference>
<dbReference type="Pfam" id="PF00041">
    <property type="entry name" value="fn3"/>
    <property type="match status" value="1"/>
</dbReference>
<dbReference type="InterPro" id="IPR013783">
    <property type="entry name" value="Ig-like_fold"/>
</dbReference>
<accession>A0A4R5D2V6</accession>
<dbReference type="PROSITE" id="PS50853">
    <property type="entry name" value="FN3"/>
    <property type="match status" value="1"/>
</dbReference>
<proteinExistence type="predicted"/>
<dbReference type="PROSITE" id="PS51257">
    <property type="entry name" value="PROKAR_LIPOPROTEIN"/>
    <property type="match status" value="1"/>
</dbReference>
<protein>
    <submittedName>
        <fullName evidence="2">DUF4957 domain-containing protein</fullName>
    </submittedName>
</protein>
<evidence type="ECO:0000313" key="3">
    <source>
        <dbReference type="Proteomes" id="UP000294644"/>
    </source>
</evidence>
<dbReference type="CDD" id="cd00063">
    <property type="entry name" value="FN3"/>
    <property type="match status" value="1"/>
</dbReference>
<dbReference type="OrthoDB" id="691503at2"/>
<dbReference type="InterPro" id="IPR033427">
    <property type="entry name" value="DUF5123"/>
</dbReference>
<gene>
    <name evidence="2" type="ORF">E0F91_06250</name>
</gene>
<sequence length="525" mass="56234">MKNTFKIKGLVALLLLSSLVIGCTGYGEELIDGLEVSRAFAPISLTARVRNQTTVELNWTVKENIDSYEVEISADDATFATLFKTIKVAPTELPIQVALEGETVYSIRVKAISAEGRDDSKWSIVTITTLSEQLFLPSQDGDIQAKQATFRWAPNSNVTELVVNPGNIRKVISASEKVAGVATVTGLVGESSYNVDLFNGTKKRGFKSFKTLVDIGNGILISPTDDLKAKIAEASAGAELYLSPGDYKAYVGEIILNKSITIRGLYPYDKPKVYLKFTLGAGTGDVSLVDLDLNGDTAITGVNSAVMTIGNTGSTYGNLVISGCDVKNYERSLVYASMASSKVNSVTVENSKITNVNTNAGADFIDFRATFVGSVNLKTSTFNNCSAGRDFIRVDAGTFSGTGLTTNVLIDRCTLYSVSNIANVPATAPKRLLYVRSLSNASVVKNTLVAETSAIYSNQTNTAIPTYTSNYYFNAPFTMDTTISGNKPDGSGVVANPQFVNAAAANFKIQNQTLIDNGIGDPFWR</sequence>
<dbReference type="InterPro" id="IPR011050">
    <property type="entry name" value="Pectin_lyase_fold/virulence"/>
</dbReference>
<dbReference type="AlphaFoldDB" id="A0A4R5D2V6"/>
<comment type="caution">
    <text evidence="2">The sequence shown here is derived from an EMBL/GenBank/DDBJ whole genome shotgun (WGS) entry which is preliminary data.</text>
</comment>
<dbReference type="Pfam" id="PF16318">
    <property type="entry name" value="DUF4957"/>
    <property type="match status" value="1"/>
</dbReference>
<evidence type="ECO:0000259" key="1">
    <source>
        <dbReference type="PROSITE" id="PS50853"/>
    </source>
</evidence>
<keyword evidence="3" id="KW-1185">Reference proteome</keyword>
<dbReference type="Pfam" id="PF17161">
    <property type="entry name" value="DUF5123"/>
    <property type="match status" value="1"/>
</dbReference>
<dbReference type="InterPro" id="IPR032530">
    <property type="entry name" value="DUF4957"/>
</dbReference>
<name>A0A4R5D2V6_9FLAO</name>
<feature type="domain" description="Fibronectin type-III" evidence="1">
    <location>
        <begin position="41"/>
        <end position="133"/>
    </location>
</feature>
<organism evidence="2 3">
    <name type="scientific">Flavobacterium sandaracinum</name>
    <dbReference type="NCBI Taxonomy" id="2541733"/>
    <lineage>
        <taxon>Bacteria</taxon>
        <taxon>Pseudomonadati</taxon>
        <taxon>Bacteroidota</taxon>
        <taxon>Flavobacteriia</taxon>
        <taxon>Flavobacteriales</taxon>
        <taxon>Flavobacteriaceae</taxon>
        <taxon>Flavobacterium</taxon>
    </lineage>
</organism>
<dbReference type="SUPFAM" id="SSF51126">
    <property type="entry name" value="Pectin lyase-like"/>
    <property type="match status" value="1"/>
</dbReference>
<dbReference type="InterPro" id="IPR003961">
    <property type="entry name" value="FN3_dom"/>
</dbReference>
<dbReference type="EMBL" id="SMFN01000005">
    <property type="protein sequence ID" value="TDE05791.1"/>
    <property type="molecule type" value="Genomic_DNA"/>
</dbReference>
<dbReference type="Proteomes" id="UP000294644">
    <property type="component" value="Unassembled WGS sequence"/>
</dbReference>
<dbReference type="SUPFAM" id="SSF49265">
    <property type="entry name" value="Fibronectin type III"/>
    <property type="match status" value="1"/>
</dbReference>